<proteinExistence type="predicted"/>
<evidence type="ECO:0008006" key="4">
    <source>
        <dbReference type="Google" id="ProtNLM"/>
    </source>
</evidence>
<evidence type="ECO:0000256" key="1">
    <source>
        <dbReference type="SAM" id="SignalP"/>
    </source>
</evidence>
<protein>
    <recommendedName>
        <fullName evidence="4">Secreted protein</fullName>
    </recommendedName>
</protein>
<keyword evidence="1" id="KW-0732">Signal</keyword>
<gene>
    <name evidence="2" type="ORF">VW23_002000</name>
</gene>
<dbReference type="EMBL" id="LAJE02000268">
    <property type="protein sequence ID" value="OEO29686.1"/>
    <property type="molecule type" value="Genomic_DNA"/>
</dbReference>
<dbReference type="AlphaFoldDB" id="A0A1E5XM51"/>
<feature type="signal peptide" evidence="1">
    <location>
        <begin position="1"/>
        <end position="20"/>
    </location>
</feature>
<sequence>MKLRSTLWALLVVLPTAALAASLPLAGSYGTPAGCAAHAGTGDSSGEKVLFSADDVRFEGNVCPYTSVTASGDKAFEVKIACESGHDEVVRGTLDITESADGSKLSVALKDGAGPKGEFLPCDATATPSQ</sequence>
<dbReference type="RefSeq" id="WP_069911097.1">
    <property type="nucleotide sequence ID" value="NZ_LAJE02000268.1"/>
</dbReference>
<keyword evidence="3" id="KW-1185">Reference proteome</keyword>
<dbReference type="OrthoDB" id="9920153at2"/>
<evidence type="ECO:0000313" key="3">
    <source>
        <dbReference type="Proteomes" id="UP000095463"/>
    </source>
</evidence>
<reference evidence="2 3" key="1">
    <citation type="journal article" date="2015" name="Genome Announc.">
        <title>Genome Assemblies of Three Soil-Associated Devosia species: D. insulae, D. limi, and D. soli.</title>
        <authorList>
            <person name="Hassan Y.I."/>
            <person name="Lepp D."/>
            <person name="Zhou T."/>
        </authorList>
    </citation>
    <scope>NUCLEOTIDE SEQUENCE [LARGE SCALE GENOMIC DNA]</scope>
    <source>
        <strain evidence="2 3">DS-56</strain>
    </source>
</reference>
<organism evidence="2 3">
    <name type="scientific">Devosia insulae DS-56</name>
    <dbReference type="NCBI Taxonomy" id="1116389"/>
    <lineage>
        <taxon>Bacteria</taxon>
        <taxon>Pseudomonadati</taxon>
        <taxon>Pseudomonadota</taxon>
        <taxon>Alphaproteobacteria</taxon>
        <taxon>Hyphomicrobiales</taxon>
        <taxon>Devosiaceae</taxon>
        <taxon>Devosia</taxon>
    </lineage>
</organism>
<comment type="caution">
    <text evidence="2">The sequence shown here is derived from an EMBL/GenBank/DDBJ whole genome shotgun (WGS) entry which is preliminary data.</text>
</comment>
<dbReference type="Proteomes" id="UP000095463">
    <property type="component" value="Unassembled WGS sequence"/>
</dbReference>
<name>A0A1E5XM51_9HYPH</name>
<accession>A0A1E5XM51</accession>
<feature type="chain" id="PRO_5009190270" description="Secreted protein" evidence="1">
    <location>
        <begin position="21"/>
        <end position="130"/>
    </location>
</feature>
<evidence type="ECO:0000313" key="2">
    <source>
        <dbReference type="EMBL" id="OEO29686.1"/>
    </source>
</evidence>